<dbReference type="EMBL" id="CP139960">
    <property type="protein sequence ID" value="WQD40782.1"/>
    <property type="molecule type" value="Genomic_DNA"/>
</dbReference>
<reference evidence="3 4" key="1">
    <citation type="submission" date="2023-12" db="EMBL/GenBank/DDBJ databases">
        <title>Genome sequencing and assembly of bacterial species from a model synthetic community.</title>
        <authorList>
            <person name="Hogle S.L."/>
        </authorList>
    </citation>
    <scope>NUCLEOTIDE SEQUENCE [LARGE SCALE GENOMIC DNA]</scope>
    <source>
        <strain evidence="3 4">HAMBI_3031</strain>
    </source>
</reference>
<evidence type="ECO:0000313" key="3">
    <source>
        <dbReference type="EMBL" id="WQD40782.1"/>
    </source>
</evidence>
<dbReference type="Proteomes" id="UP001325680">
    <property type="component" value="Chromosome"/>
</dbReference>
<dbReference type="PROSITE" id="PS51762">
    <property type="entry name" value="GH16_2"/>
    <property type="match status" value="1"/>
</dbReference>
<evidence type="ECO:0000256" key="1">
    <source>
        <dbReference type="ARBA" id="ARBA00006865"/>
    </source>
</evidence>
<proteinExistence type="inferred from homology"/>
<evidence type="ECO:0000313" key="4">
    <source>
        <dbReference type="Proteomes" id="UP001325680"/>
    </source>
</evidence>
<comment type="similarity">
    <text evidence="1">Belongs to the glycosyl hydrolase 16 family.</text>
</comment>
<dbReference type="GO" id="GO:0016787">
    <property type="term" value="F:hydrolase activity"/>
    <property type="evidence" value="ECO:0007669"/>
    <property type="project" value="UniProtKB-KW"/>
</dbReference>
<dbReference type="InterPro" id="IPR013320">
    <property type="entry name" value="ConA-like_dom_sf"/>
</dbReference>
<dbReference type="Pfam" id="PF00722">
    <property type="entry name" value="Glyco_hydro_16"/>
    <property type="match status" value="1"/>
</dbReference>
<dbReference type="CDD" id="cd08023">
    <property type="entry name" value="GH16_laminarinase_like"/>
    <property type="match status" value="1"/>
</dbReference>
<accession>A0ABZ0WDJ3</accession>
<dbReference type="InterPro" id="IPR050546">
    <property type="entry name" value="Glycosyl_Hydrlase_16"/>
</dbReference>
<keyword evidence="3" id="KW-0378">Hydrolase</keyword>
<dbReference type="RefSeq" id="WP_262510960.1">
    <property type="nucleotide sequence ID" value="NZ_CP139960.1"/>
</dbReference>
<dbReference type="PANTHER" id="PTHR10963">
    <property type="entry name" value="GLYCOSYL HYDROLASE-RELATED"/>
    <property type="match status" value="1"/>
</dbReference>
<dbReference type="SUPFAM" id="SSF49899">
    <property type="entry name" value="Concanavalin A-like lectins/glucanases"/>
    <property type="match status" value="1"/>
</dbReference>
<gene>
    <name evidence="3" type="ORF">U0035_14345</name>
</gene>
<keyword evidence="4" id="KW-1185">Reference proteome</keyword>
<feature type="domain" description="GH16" evidence="2">
    <location>
        <begin position="28"/>
        <end position="276"/>
    </location>
</feature>
<protein>
    <submittedName>
        <fullName evidence="3">Glycoside hydrolase family 16 protein</fullName>
    </submittedName>
</protein>
<dbReference type="InterPro" id="IPR000757">
    <property type="entry name" value="Beta-glucanase-like"/>
</dbReference>
<organism evidence="3 4">
    <name type="scientific">Niabella yanshanensis</name>
    <dbReference type="NCBI Taxonomy" id="577386"/>
    <lineage>
        <taxon>Bacteria</taxon>
        <taxon>Pseudomonadati</taxon>
        <taxon>Bacteroidota</taxon>
        <taxon>Chitinophagia</taxon>
        <taxon>Chitinophagales</taxon>
        <taxon>Chitinophagaceae</taxon>
        <taxon>Niabella</taxon>
    </lineage>
</organism>
<name>A0ABZ0WDJ3_9BACT</name>
<sequence>MTMISILIGSLLTIGNPGDSGHVKKTGDDYKLVWSEEFNKNGAVDTTVWQFEKGFVRNNELQWYQPQNAWCENGKLIIEARRETKTNPRYKEGSSDWREKRKEIEYTSASINTRHSKTWQYGRFEIRAKIIAQPGLWPAIWTLGVNGEWPWNGEIDIMEYYKGDILANVATGTNKRWNAKWFSTHKAVSSFKPNWDQDFHVWRMDWDEHSIKFFVDDLLLNEVKLTDANNPDGSNPFKQPHYLLLNLAIGGDNGGDPSKTKFPSRYEVDYVRVYQK</sequence>
<dbReference type="PANTHER" id="PTHR10963:SF55">
    <property type="entry name" value="GLYCOSIDE HYDROLASE FAMILY 16 PROTEIN"/>
    <property type="match status" value="1"/>
</dbReference>
<evidence type="ECO:0000259" key="2">
    <source>
        <dbReference type="PROSITE" id="PS51762"/>
    </source>
</evidence>
<dbReference type="Gene3D" id="2.60.120.200">
    <property type="match status" value="1"/>
</dbReference>